<proteinExistence type="predicted"/>
<dbReference type="Gene3D" id="3.30.70.330">
    <property type="match status" value="1"/>
</dbReference>
<dbReference type="SMART" id="SM00360">
    <property type="entry name" value="RRM"/>
    <property type="match status" value="1"/>
</dbReference>
<dbReference type="InterPro" id="IPR035979">
    <property type="entry name" value="RBD_domain_sf"/>
</dbReference>
<dbReference type="Pfam" id="PF00076">
    <property type="entry name" value="RRM_1"/>
    <property type="match status" value="1"/>
</dbReference>
<feature type="domain" description="RRM" evidence="3">
    <location>
        <begin position="53"/>
        <end position="135"/>
    </location>
</feature>
<dbReference type="CDD" id="cd00590">
    <property type="entry name" value="RRM_SF"/>
    <property type="match status" value="1"/>
</dbReference>
<dbReference type="OrthoDB" id="10455649at2759"/>
<comment type="caution">
    <text evidence="4">The sequence shown here is derived from an EMBL/GenBank/DDBJ whole genome shotgun (WGS) entry which is preliminary data.</text>
</comment>
<dbReference type="GO" id="GO:0003723">
    <property type="term" value="F:RNA binding"/>
    <property type="evidence" value="ECO:0007669"/>
    <property type="project" value="UniProtKB-UniRule"/>
</dbReference>
<name>A0A9D4UW79_ADICA</name>
<evidence type="ECO:0000313" key="5">
    <source>
        <dbReference type="Proteomes" id="UP000886520"/>
    </source>
</evidence>
<sequence length="135" mass="15401">MSGRRVRGRKRQRAPLLDPDECMKSPSPRASKLTPTSPSSSCKQIGSPKRFGTLLLALNLPEDSVYEELQAFFASFGKLKELEFQYDHHHEFMCTAKVEYEREQDALAAADRVPTQRFHGHAIQIIPLSCLSRRR</sequence>
<evidence type="ECO:0000256" key="2">
    <source>
        <dbReference type="SAM" id="MobiDB-lite"/>
    </source>
</evidence>
<accession>A0A9D4UW79</accession>
<feature type="compositionally biased region" description="Basic residues" evidence="2">
    <location>
        <begin position="1"/>
        <end position="13"/>
    </location>
</feature>
<protein>
    <recommendedName>
        <fullName evidence="3">RRM domain-containing protein</fullName>
    </recommendedName>
</protein>
<dbReference type="InterPro" id="IPR012677">
    <property type="entry name" value="Nucleotide-bd_a/b_plait_sf"/>
</dbReference>
<reference evidence="4" key="1">
    <citation type="submission" date="2021-01" db="EMBL/GenBank/DDBJ databases">
        <title>Adiantum capillus-veneris genome.</title>
        <authorList>
            <person name="Fang Y."/>
            <person name="Liao Q."/>
        </authorList>
    </citation>
    <scope>NUCLEOTIDE SEQUENCE</scope>
    <source>
        <strain evidence="4">H3</strain>
        <tissue evidence="4">Leaf</tissue>
    </source>
</reference>
<dbReference type="Proteomes" id="UP000886520">
    <property type="component" value="Chromosome 10"/>
</dbReference>
<evidence type="ECO:0000256" key="1">
    <source>
        <dbReference type="PROSITE-ProRule" id="PRU00176"/>
    </source>
</evidence>
<dbReference type="InterPro" id="IPR000504">
    <property type="entry name" value="RRM_dom"/>
</dbReference>
<evidence type="ECO:0000313" key="4">
    <source>
        <dbReference type="EMBL" id="KAI5074673.1"/>
    </source>
</evidence>
<dbReference type="AlphaFoldDB" id="A0A9D4UW79"/>
<dbReference type="PROSITE" id="PS50102">
    <property type="entry name" value="RRM"/>
    <property type="match status" value="1"/>
</dbReference>
<keyword evidence="5" id="KW-1185">Reference proteome</keyword>
<dbReference type="EMBL" id="JABFUD020000010">
    <property type="protein sequence ID" value="KAI5074673.1"/>
    <property type="molecule type" value="Genomic_DNA"/>
</dbReference>
<feature type="region of interest" description="Disordered" evidence="2">
    <location>
        <begin position="1"/>
        <end position="44"/>
    </location>
</feature>
<dbReference type="SUPFAM" id="SSF54928">
    <property type="entry name" value="RNA-binding domain, RBD"/>
    <property type="match status" value="1"/>
</dbReference>
<feature type="compositionally biased region" description="Polar residues" evidence="2">
    <location>
        <begin position="33"/>
        <end position="44"/>
    </location>
</feature>
<organism evidence="4 5">
    <name type="scientific">Adiantum capillus-veneris</name>
    <name type="common">Maidenhair fern</name>
    <dbReference type="NCBI Taxonomy" id="13818"/>
    <lineage>
        <taxon>Eukaryota</taxon>
        <taxon>Viridiplantae</taxon>
        <taxon>Streptophyta</taxon>
        <taxon>Embryophyta</taxon>
        <taxon>Tracheophyta</taxon>
        <taxon>Polypodiopsida</taxon>
        <taxon>Polypodiidae</taxon>
        <taxon>Polypodiales</taxon>
        <taxon>Pteridineae</taxon>
        <taxon>Pteridaceae</taxon>
        <taxon>Vittarioideae</taxon>
        <taxon>Adiantum</taxon>
    </lineage>
</organism>
<keyword evidence="1" id="KW-0694">RNA-binding</keyword>
<gene>
    <name evidence="4" type="ORF">GOP47_0010634</name>
</gene>
<evidence type="ECO:0000259" key="3">
    <source>
        <dbReference type="PROSITE" id="PS50102"/>
    </source>
</evidence>